<evidence type="ECO:0008006" key="4">
    <source>
        <dbReference type="Google" id="ProtNLM"/>
    </source>
</evidence>
<evidence type="ECO:0000313" key="3">
    <source>
        <dbReference type="Proteomes" id="UP000054375"/>
    </source>
</evidence>
<dbReference type="EMBL" id="LMWV01000017">
    <property type="protein sequence ID" value="KUN65644.1"/>
    <property type="molecule type" value="Genomic_DNA"/>
</dbReference>
<evidence type="ECO:0000256" key="1">
    <source>
        <dbReference type="SAM" id="MobiDB-lite"/>
    </source>
</evidence>
<keyword evidence="3" id="KW-1185">Reference proteome</keyword>
<gene>
    <name evidence="2" type="ORF">AQJ54_20360</name>
</gene>
<feature type="region of interest" description="Disordered" evidence="1">
    <location>
        <begin position="176"/>
        <end position="208"/>
    </location>
</feature>
<feature type="compositionally biased region" description="Low complexity" evidence="1">
    <location>
        <begin position="76"/>
        <end position="95"/>
    </location>
</feature>
<proteinExistence type="predicted"/>
<dbReference type="RefSeq" id="WP_062020779.1">
    <property type="nucleotide sequence ID" value="NZ_JBPJFL010000001.1"/>
</dbReference>
<accession>A0A101S1C4</accession>
<feature type="region of interest" description="Disordered" evidence="1">
    <location>
        <begin position="62"/>
        <end position="130"/>
    </location>
</feature>
<comment type="caution">
    <text evidence="2">The sequence shown here is derived from an EMBL/GenBank/DDBJ whole genome shotgun (WGS) entry which is preliminary data.</text>
</comment>
<dbReference type="Proteomes" id="UP000054375">
    <property type="component" value="Unassembled WGS sequence"/>
</dbReference>
<dbReference type="Gene3D" id="1.10.10.10">
    <property type="entry name" value="Winged helix-like DNA-binding domain superfamily/Winged helix DNA-binding domain"/>
    <property type="match status" value="1"/>
</dbReference>
<dbReference type="InterPro" id="IPR036388">
    <property type="entry name" value="WH-like_DNA-bd_sf"/>
</dbReference>
<sequence>MSDTVAAKNGVTTQYLARVADDLEQNLKEQERLGTEIAVLQSQLAELEADRAVLVSLQEALGASSTPATPAPAAPEPESAPAATVVDTKDTAAPAKKARAKKPAAVPVQRARKTKTAAAKPAEPRQPSLVTLARDFLTSQTEPRSAAEIAEALAQEHPDRGIKKTVVRTTLEGLVAKNHAQRSKQGSSVFYTAPDPAEPSADSGASSE</sequence>
<name>A0A101S1C4_9ACTN</name>
<protein>
    <recommendedName>
        <fullName evidence="4">Regulatory protein</fullName>
    </recommendedName>
</protein>
<dbReference type="AlphaFoldDB" id="A0A101S1C4"/>
<organism evidence="2 3">
    <name type="scientific">Streptomyces griseorubiginosus</name>
    <dbReference type="NCBI Taxonomy" id="67304"/>
    <lineage>
        <taxon>Bacteria</taxon>
        <taxon>Bacillati</taxon>
        <taxon>Actinomycetota</taxon>
        <taxon>Actinomycetes</taxon>
        <taxon>Kitasatosporales</taxon>
        <taxon>Streptomycetaceae</taxon>
        <taxon>Streptomyces</taxon>
    </lineage>
</organism>
<accession>A0A117PLF5</accession>
<reference evidence="2 3" key="1">
    <citation type="submission" date="2015-10" db="EMBL/GenBank/DDBJ databases">
        <title>Draft genome sequence of Streptomyces griseorubiginosus DSM 40469, type strain for the species Streptomyces griseorubiginosus.</title>
        <authorList>
            <person name="Ruckert C."/>
            <person name="Winkler A."/>
            <person name="Kalinowski J."/>
            <person name="Kampfer P."/>
            <person name="Glaeser S."/>
        </authorList>
    </citation>
    <scope>NUCLEOTIDE SEQUENCE [LARGE SCALE GENOMIC DNA]</scope>
    <source>
        <strain evidence="2 3">DSM 40469</strain>
    </source>
</reference>
<evidence type="ECO:0000313" key="2">
    <source>
        <dbReference type="EMBL" id="KUN65644.1"/>
    </source>
</evidence>